<evidence type="ECO:0000256" key="3">
    <source>
        <dbReference type="ARBA" id="ARBA00005229"/>
    </source>
</evidence>
<dbReference type="OrthoDB" id="4045395at2759"/>
<dbReference type="Gene3D" id="2.40.128.320">
    <property type="entry name" value="Protein HRI1, N-terminal domain"/>
    <property type="match status" value="1"/>
</dbReference>
<evidence type="ECO:0000256" key="6">
    <source>
        <dbReference type="ARBA" id="ARBA00023242"/>
    </source>
</evidence>
<dbReference type="GeneID" id="54346729"/>
<evidence type="ECO:0000256" key="2">
    <source>
        <dbReference type="ARBA" id="ARBA00004496"/>
    </source>
</evidence>
<dbReference type="InterPro" id="IPR031818">
    <property type="entry name" value="Hri1"/>
</dbReference>
<keyword evidence="5" id="KW-0963">Cytoplasm</keyword>
<name>A0A6A5RAI6_9PLEO</name>
<dbReference type="GO" id="GO:0005737">
    <property type="term" value="C:cytoplasm"/>
    <property type="evidence" value="ECO:0007669"/>
    <property type="project" value="UniProtKB-SubCell"/>
</dbReference>
<accession>A0A6A5RAI6</accession>
<comment type="similarity">
    <text evidence="3">Belongs to the HRI1 family.</text>
</comment>
<sequence length="237" mass="26631">MAGVSIRKSIRWLPEDASEPTSTIVLSSAQRRFVDIRILKPGSDESKDQDEKQLDLRRLDWAIAGTSSSVAVPDKGQHVTLSTFHHWIDSRTVELDSATDEGYMYPMDADGGDELVLEVGNMVNPETGSPTDYEEIWIEKNMVPVPGDEGSQTVVLDYDRGVDRRGRVVRVGRLCQGLLRIKDEVTAERWEWSEKQGWSRSRLIGRDGALPCEKLLKSSASDTIEHDGCTWTIIERD</sequence>
<comment type="subcellular location">
    <subcellularLocation>
        <location evidence="2">Cytoplasm</location>
    </subcellularLocation>
    <subcellularLocation>
        <location evidence="1">Nucleus</location>
    </subcellularLocation>
</comment>
<evidence type="ECO:0000313" key="8">
    <source>
        <dbReference type="Proteomes" id="UP000800082"/>
    </source>
</evidence>
<dbReference type="Pfam" id="PF16815">
    <property type="entry name" value="HRI1"/>
    <property type="match status" value="1"/>
</dbReference>
<dbReference type="GO" id="GO:0005634">
    <property type="term" value="C:nucleus"/>
    <property type="evidence" value="ECO:0007669"/>
    <property type="project" value="UniProtKB-SubCell"/>
</dbReference>
<protein>
    <recommendedName>
        <fullName evidence="4">Protein HRI1</fullName>
    </recommendedName>
</protein>
<proteinExistence type="inferred from homology"/>
<organism evidence="7 8">
    <name type="scientific">Didymella exigua CBS 183.55</name>
    <dbReference type="NCBI Taxonomy" id="1150837"/>
    <lineage>
        <taxon>Eukaryota</taxon>
        <taxon>Fungi</taxon>
        <taxon>Dikarya</taxon>
        <taxon>Ascomycota</taxon>
        <taxon>Pezizomycotina</taxon>
        <taxon>Dothideomycetes</taxon>
        <taxon>Pleosporomycetidae</taxon>
        <taxon>Pleosporales</taxon>
        <taxon>Pleosporineae</taxon>
        <taxon>Didymellaceae</taxon>
        <taxon>Didymella</taxon>
    </lineage>
</organism>
<evidence type="ECO:0000313" key="7">
    <source>
        <dbReference type="EMBL" id="KAF1924074.1"/>
    </source>
</evidence>
<keyword evidence="8" id="KW-1185">Reference proteome</keyword>
<dbReference type="AlphaFoldDB" id="A0A6A5RAI6"/>
<keyword evidence="6" id="KW-0539">Nucleus</keyword>
<dbReference type="CDD" id="cd11692">
    <property type="entry name" value="HRI1_N_like"/>
    <property type="match status" value="1"/>
</dbReference>
<evidence type="ECO:0000256" key="5">
    <source>
        <dbReference type="ARBA" id="ARBA00022490"/>
    </source>
</evidence>
<evidence type="ECO:0000256" key="1">
    <source>
        <dbReference type="ARBA" id="ARBA00004123"/>
    </source>
</evidence>
<dbReference type="Proteomes" id="UP000800082">
    <property type="component" value="Unassembled WGS sequence"/>
</dbReference>
<reference evidence="7" key="1">
    <citation type="journal article" date="2020" name="Stud. Mycol.">
        <title>101 Dothideomycetes genomes: a test case for predicting lifestyles and emergence of pathogens.</title>
        <authorList>
            <person name="Haridas S."/>
            <person name="Albert R."/>
            <person name="Binder M."/>
            <person name="Bloem J."/>
            <person name="Labutti K."/>
            <person name="Salamov A."/>
            <person name="Andreopoulos B."/>
            <person name="Baker S."/>
            <person name="Barry K."/>
            <person name="Bills G."/>
            <person name="Bluhm B."/>
            <person name="Cannon C."/>
            <person name="Castanera R."/>
            <person name="Culley D."/>
            <person name="Daum C."/>
            <person name="Ezra D."/>
            <person name="Gonzalez J."/>
            <person name="Henrissat B."/>
            <person name="Kuo A."/>
            <person name="Liang C."/>
            <person name="Lipzen A."/>
            <person name="Lutzoni F."/>
            <person name="Magnuson J."/>
            <person name="Mondo S."/>
            <person name="Nolan M."/>
            <person name="Ohm R."/>
            <person name="Pangilinan J."/>
            <person name="Park H.-J."/>
            <person name="Ramirez L."/>
            <person name="Alfaro M."/>
            <person name="Sun H."/>
            <person name="Tritt A."/>
            <person name="Yoshinaga Y."/>
            <person name="Zwiers L.-H."/>
            <person name="Turgeon B."/>
            <person name="Goodwin S."/>
            <person name="Spatafora J."/>
            <person name="Crous P."/>
            <person name="Grigoriev I."/>
        </authorList>
    </citation>
    <scope>NUCLEOTIDE SEQUENCE</scope>
    <source>
        <strain evidence="7">CBS 183.55</strain>
    </source>
</reference>
<gene>
    <name evidence="7" type="ORF">M421DRAFT_297713</name>
</gene>
<dbReference type="InterPro" id="IPR038744">
    <property type="entry name" value="Hri1_N"/>
</dbReference>
<dbReference type="RefSeq" id="XP_033444327.1">
    <property type="nucleotide sequence ID" value="XM_033589082.1"/>
</dbReference>
<dbReference type="InterPro" id="IPR043047">
    <property type="entry name" value="Hri1_N_sf"/>
</dbReference>
<evidence type="ECO:0000256" key="4">
    <source>
        <dbReference type="ARBA" id="ARBA00017063"/>
    </source>
</evidence>
<dbReference type="EMBL" id="ML978997">
    <property type="protein sequence ID" value="KAF1924074.1"/>
    <property type="molecule type" value="Genomic_DNA"/>
</dbReference>